<proteinExistence type="predicted"/>
<feature type="region of interest" description="Disordered" evidence="1">
    <location>
        <begin position="43"/>
        <end position="81"/>
    </location>
</feature>
<keyword evidence="3" id="KW-1185">Reference proteome</keyword>
<dbReference type="Proteomes" id="UP001552299">
    <property type="component" value="Unassembled WGS sequence"/>
</dbReference>
<dbReference type="AlphaFoldDB" id="A0ABD0U8D9"/>
<comment type="caution">
    <text evidence="2">The sequence shown here is derived from an EMBL/GenBank/DDBJ whole genome shotgun (WGS) entry which is preliminary data.</text>
</comment>
<reference evidence="2 3" key="1">
    <citation type="journal article" date="2024" name="Plant Biotechnol. J.">
        <title>Dendrobium thyrsiflorum genome and its molecular insights into genes involved in important horticultural traits.</title>
        <authorList>
            <person name="Chen B."/>
            <person name="Wang J.Y."/>
            <person name="Zheng P.J."/>
            <person name="Li K.L."/>
            <person name="Liang Y.M."/>
            <person name="Chen X.F."/>
            <person name="Zhang C."/>
            <person name="Zhao X."/>
            <person name="He X."/>
            <person name="Zhang G.Q."/>
            <person name="Liu Z.J."/>
            <person name="Xu Q."/>
        </authorList>
    </citation>
    <scope>NUCLEOTIDE SEQUENCE [LARGE SCALE GENOMIC DNA]</scope>
    <source>
        <strain evidence="2">GZMU011</strain>
    </source>
</reference>
<name>A0ABD0U8D9_DENTH</name>
<gene>
    <name evidence="2" type="ORF">M5K25_023540</name>
</gene>
<dbReference type="EMBL" id="JANQDX010000017">
    <property type="protein sequence ID" value="KAL0909018.1"/>
    <property type="molecule type" value="Genomic_DNA"/>
</dbReference>
<evidence type="ECO:0000313" key="3">
    <source>
        <dbReference type="Proteomes" id="UP001552299"/>
    </source>
</evidence>
<evidence type="ECO:0000256" key="1">
    <source>
        <dbReference type="SAM" id="MobiDB-lite"/>
    </source>
</evidence>
<accession>A0ABD0U8D9</accession>
<organism evidence="2 3">
    <name type="scientific">Dendrobium thyrsiflorum</name>
    <name type="common">Pinecone-like raceme dendrobium</name>
    <name type="synonym">Orchid</name>
    <dbReference type="NCBI Taxonomy" id="117978"/>
    <lineage>
        <taxon>Eukaryota</taxon>
        <taxon>Viridiplantae</taxon>
        <taxon>Streptophyta</taxon>
        <taxon>Embryophyta</taxon>
        <taxon>Tracheophyta</taxon>
        <taxon>Spermatophyta</taxon>
        <taxon>Magnoliopsida</taxon>
        <taxon>Liliopsida</taxon>
        <taxon>Asparagales</taxon>
        <taxon>Orchidaceae</taxon>
        <taxon>Epidendroideae</taxon>
        <taxon>Malaxideae</taxon>
        <taxon>Dendrobiinae</taxon>
        <taxon>Dendrobium</taxon>
    </lineage>
</organism>
<sequence>MGIMGVRDTKPPSKKPYLARLLLLARSSRPCLRRRTPLSQELLSLPPISQIHPTHRRHHGADTTSSPSPAELMKSSPFSDNSSSVVATAAADSWVDFGEFQLSPPKWFVEDHMMNPSGFSSTCLQAEELNEIAGDITLWSFLK</sequence>
<evidence type="ECO:0000313" key="2">
    <source>
        <dbReference type="EMBL" id="KAL0909018.1"/>
    </source>
</evidence>
<protein>
    <submittedName>
        <fullName evidence="2">Uncharacterized protein</fullName>
    </submittedName>
</protein>